<keyword evidence="2" id="KW-1185">Reference proteome</keyword>
<proteinExistence type="predicted"/>
<feature type="non-terminal residue" evidence="1">
    <location>
        <position position="1"/>
    </location>
</feature>
<protein>
    <submittedName>
        <fullName evidence="1">Uncharacterized protein</fullName>
    </submittedName>
</protein>
<organism evidence="1 2">
    <name type="scientific">Ixodes persulcatus</name>
    <name type="common">Taiga tick</name>
    <dbReference type="NCBI Taxonomy" id="34615"/>
    <lineage>
        <taxon>Eukaryota</taxon>
        <taxon>Metazoa</taxon>
        <taxon>Ecdysozoa</taxon>
        <taxon>Arthropoda</taxon>
        <taxon>Chelicerata</taxon>
        <taxon>Arachnida</taxon>
        <taxon>Acari</taxon>
        <taxon>Parasitiformes</taxon>
        <taxon>Ixodida</taxon>
        <taxon>Ixodoidea</taxon>
        <taxon>Ixodidae</taxon>
        <taxon>Ixodinae</taxon>
        <taxon>Ixodes</taxon>
    </lineage>
</organism>
<evidence type="ECO:0000313" key="2">
    <source>
        <dbReference type="Proteomes" id="UP000805193"/>
    </source>
</evidence>
<sequence length="352" mass="38805">VYYVPLLVIYNQCTLPTVFVSFPLIRNILIRERITVVHGHSSILHAATLGLRAVFTDHSLFGFADASAIITNKLLCISLAYANHVICVSHTGKENTVLRASVPPARVSVIPNAVETSVFYPDLAKKPSDQITIVVVSRLVYRKGVDLMAGVIPVICSRHPNVQFIIAGDGPKRLVIEEVRERHRLQERIIMLGAVDHVMVLGDIFLNASLTEAFCMAIVEACACGSTGDDVDARGNAMFVGGLLEGLENAIENHRQGKVVPAAEAHARVAKMYQWENVALRTERVYDAICHEPPLELHRRLDSVMASRGTYRPPKDLKMKLIDEAVDFPAPLPKEELRTNVNKKKIHEGGAS</sequence>
<reference evidence="1 2" key="1">
    <citation type="journal article" date="2020" name="Cell">
        <title>Large-Scale Comparative Analyses of Tick Genomes Elucidate Their Genetic Diversity and Vector Capacities.</title>
        <authorList>
            <consortium name="Tick Genome and Microbiome Consortium (TIGMIC)"/>
            <person name="Jia N."/>
            <person name="Wang J."/>
            <person name="Shi W."/>
            <person name="Du L."/>
            <person name="Sun Y."/>
            <person name="Zhan W."/>
            <person name="Jiang J.F."/>
            <person name="Wang Q."/>
            <person name="Zhang B."/>
            <person name="Ji P."/>
            <person name="Bell-Sakyi L."/>
            <person name="Cui X.M."/>
            <person name="Yuan T.T."/>
            <person name="Jiang B.G."/>
            <person name="Yang W.F."/>
            <person name="Lam T.T."/>
            <person name="Chang Q.C."/>
            <person name="Ding S.J."/>
            <person name="Wang X.J."/>
            <person name="Zhu J.G."/>
            <person name="Ruan X.D."/>
            <person name="Zhao L."/>
            <person name="Wei J.T."/>
            <person name="Ye R.Z."/>
            <person name="Que T.C."/>
            <person name="Du C.H."/>
            <person name="Zhou Y.H."/>
            <person name="Cheng J.X."/>
            <person name="Dai P.F."/>
            <person name="Guo W.B."/>
            <person name="Han X.H."/>
            <person name="Huang E.J."/>
            <person name="Li L.F."/>
            <person name="Wei W."/>
            <person name="Gao Y.C."/>
            <person name="Liu J.Z."/>
            <person name="Shao H.Z."/>
            <person name="Wang X."/>
            <person name="Wang C.C."/>
            <person name="Yang T.C."/>
            <person name="Huo Q.B."/>
            <person name="Li W."/>
            <person name="Chen H.Y."/>
            <person name="Chen S.E."/>
            <person name="Zhou L.G."/>
            <person name="Ni X.B."/>
            <person name="Tian J.H."/>
            <person name="Sheng Y."/>
            <person name="Liu T."/>
            <person name="Pan Y.S."/>
            <person name="Xia L.Y."/>
            <person name="Li J."/>
            <person name="Zhao F."/>
            <person name="Cao W.C."/>
        </authorList>
    </citation>
    <scope>NUCLEOTIDE SEQUENCE [LARGE SCALE GENOMIC DNA]</scope>
    <source>
        <strain evidence="1">Iper-2018</strain>
    </source>
</reference>
<name>A0AC60NWD7_IXOPE</name>
<accession>A0AC60NWD7</accession>
<dbReference type="Proteomes" id="UP000805193">
    <property type="component" value="Unassembled WGS sequence"/>
</dbReference>
<gene>
    <name evidence="1" type="ORF">HPB47_011392</name>
</gene>
<evidence type="ECO:0000313" key="1">
    <source>
        <dbReference type="EMBL" id="KAG0411475.1"/>
    </source>
</evidence>
<comment type="caution">
    <text evidence="1">The sequence shown here is derived from an EMBL/GenBank/DDBJ whole genome shotgun (WGS) entry which is preliminary data.</text>
</comment>
<dbReference type="EMBL" id="JABSTQ010011428">
    <property type="protein sequence ID" value="KAG0411475.1"/>
    <property type="molecule type" value="Genomic_DNA"/>
</dbReference>